<dbReference type="Pfam" id="PF03471">
    <property type="entry name" value="CorC_HlyC"/>
    <property type="match status" value="1"/>
</dbReference>
<feature type="transmembrane region" description="Helical" evidence="11">
    <location>
        <begin position="82"/>
        <end position="104"/>
    </location>
</feature>
<dbReference type="InterPro" id="IPR036318">
    <property type="entry name" value="FAD-bd_PCMH-like_sf"/>
</dbReference>
<evidence type="ECO:0000313" key="15">
    <source>
        <dbReference type="Proteomes" id="UP000298616"/>
    </source>
</evidence>
<dbReference type="OrthoDB" id="9798188at2"/>
<keyword evidence="4 10" id="KW-0812">Transmembrane</keyword>
<dbReference type="RefSeq" id="WP_137089313.1">
    <property type="nucleotide sequence ID" value="NZ_CP028923.1"/>
</dbReference>
<dbReference type="PANTHER" id="PTHR22777">
    <property type="entry name" value="HEMOLYSIN-RELATED"/>
    <property type="match status" value="1"/>
</dbReference>
<organism evidence="14 15">
    <name type="scientific">Mangrovivirga cuniculi</name>
    <dbReference type="NCBI Taxonomy" id="2715131"/>
    <lineage>
        <taxon>Bacteria</taxon>
        <taxon>Pseudomonadati</taxon>
        <taxon>Bacteroidota</taxon>
        <taxon>Cytophagia</taxon>
        <taxon>Cytophagales</taxon>
        <taxon>Mangrovivirgaceae</taxon>
        <taxon>Mangrovivirga</taxon>
    </lineage>
</organism>
<keyword evidence="8 10" id="KW-0472">Membrane</keyword>
<feature type="domain" description="CBS" evidence="12">
    <location>
        <begin position="229"/>
        <end position="288"/>
    </location>
</feature>
<comment type="subcellular location">
    <subcellularLocation>
        <location evidence="1">Cell membrane</location>
        <topology evidence="1">Multi-pass membrane protein</topology>
    </subcellularLocation>
</comment>
<keyword evidence="15" id="KW-1185">Reference proteome</keyword>
<dbReference type="CDD" id="cd04590">
    <property type="entry name" value="CBS_pair_CorC_HlyC_assoc"/>
    <property type="match status" value="1"/>
</dbReference>
<dbReference type="InterPro" id="IPR005170">
    <property type="entry name" value="Transptr-assoc_dom"/>
</dbReference>
<dbReference type="SUPFAM" id="SSF56176">
    <property type="entry name" value="FAD-binding/transporter-associated domain-like"/>
    <property type="match status" value="1"/>
</dbReference>
<dbReference type="Gene3D" id="3.10.580.10">
    <property type="entry name" value="CBS-domain"/>
    <property type="match status" value="1"/>
</dbReference>
<dbReference type="EMBL" id="CP028923">
    <property type="protein sequence ID" value="QCK13715.1"/>
    <property type="molecule type" value="Genomic_DNA"/>
</dbReference>
<evidence type="ECO:0000256" key="7">
    <source>
        <dbReference type="ARBA" id="ARBA00023122"/>
    </source>
</evidence>
<keyword evidence="3" id="KW-1003">Cell membrane</keyword>
<feature type="domain" description="CBS" evidence="12">
    <location>
        <begin position="293"/>
        <end position="350"/>
    </location>
</feature>
<evidence type="ECO:0000256" key="6">
    <source>
        <dbReference type="ARBA" id="ARBA00022989"/>
    </source>
</evidence>
<reference evidence="14 15" key="1">
    <citation type="submission" date="2018-04" db="EMBL/GenBank/DDBJ databases">
        <title>Complete genome uncultured novel isolate.</title>
        <authorList>
            <person name="Merlino G."/>
        </authorList>
    </citation>
    <scope>NUCLEOTIDE SEQUENCE [LARGE SCALE GENOMIC DNA]</scope>
    <source>
        <strain evidence="15">R1DC9</strain>
    </source>
</reference>
<sequence>MEPSTEDPLPSLILFISTDASGVLFYSINALVIILLIILSGLISGSEVAYFSLNREEIEKCLTSPNKAEQVMGKLLSNPKRLLATILITNNLVNVGIVTVSTYLTWQIIGSTSTEGLVVTILTFVSTFIIVFFGEVIPKIYANQKGYLFAKRTARMLSVFETIFLPLSWLLTSVDLFLDKRIKRKGYDISVENIQKAIDLTTEMEGTEEEKDLLKGIAKFGTLTVKQVMKSRMDITAFDVEDDYHELLDRINKSGYSRVPVYKDTIDKIEGILYVKDLIPFIDENEDFLWQNLLRQGFFIPENKKVESLLRDFQEKKVHMAIVVDEYGGTSGLITLEDVIEEIVGEINDEFDLDENEIPYNKLDQNTFVFEGKTSLNDFCKIIGEDNGRFDEVKGESESLGGLILELSSKLPRVGEKIKFENFLFTVVAVDARRIKRVRVFRAADSNQLTKTK</sequence>
<evidence type="ECO:0000256" key="11">
    <source>
        <dbReference type="SAM" id="Phobius"/>
    </source>
</evidence>
<evidence type="ECO:0000259" key="12">
    <source>
        <dbReference type="PROSITE" id="PS51371"/>
    </source>
</evidence>
<dbReference type="Pfam" id="PF00571">
    <property type="entry name" value="CBS"/>
    <property type="match status" value="2"/>
</dbReference>
<dbReference type="InterPro" id="IPR044751">
    <property type="entry name" value="Ion_transp-like_CBS"/>
</dbReference>
<evidence type="ECO:0000256" key="9">
    <source>
        <dbReference type="PROSITE-ProRule" id="PRU00703"/>
    </source>
</evidence>
<evidence type="ECO:0000256" key="10">
    <source>
        <dbReference type="PROSITE-ProRule" id="PRU01193"/>
    </source>
</evidence>
<dbReference type="SUPFAM" id="SSF54631">
    <property type="entry name" value="CBS-domain pair"/>
    <property type="match status" value="1"/>
</dbReference>
<evidence type="ECO:0000256" key="2">
    <source>
        <dbReference type="ARBA" id="ARBA00006337"/>
    </source>
</evidence>
<dbReference type="KEGG" id="fpf:DCC35_02570"/>
<name>A0A4D7JS09_9BACT</name>
<accession>A0A4D7JS09</accession>
<dbReference type="Gene3D" id="3.30.465.10">
    <property type="match status" value="1"/>
</dbReference>
<dbReference type="GO" id="GO:0050660">
    <property type="term" value="F:flavin adenine dinucleotide binding"/>
    <property type="evidence" value="ECO:0007669"/>
    <property type="project" value="InterPro"/>
</dbReference>
<keyword evidence="7 9" id="KW-0129">CBS domain</keyword>
<proteinExistence type="inferred from homology"/>
<dbReference type="AlphaFoldDB" id="A0A4D7JS09"/>
<keyword evidence="6 10" id="KW-1133">Transmembrane helix</keyword>
<dbReference type="GO" id="GO:0005886">
    <property type="term" value="C:plasma membrane"/>
    <property type="evidence" value="ECO:0007669"/>
    <property type="project" value="UniProtKB-SubCell"/>
</dbReference>
<dbReference type="InterPro" id="IPR046342">
    <property type="entry name" value="CBS_dom_sf"/>
</dbReference>
<dbReference type="FunFam" id="3.10.580.10:FF:000002">
    <property type="entry name" value="Magnesium/cobalt efflux protein CorC"/>
    <property type="match status" value="1"/>
</dbReference>
<feature type="transmembrane region" description="Helical" evidence="11">
    <location>
        <begin position="157"/>
        <end position="178"/>
    </location>
</feature>
<evidence type="ECO:0000313" key="14">
    <source>
        <dbReference type="EMBL" id="QCK13715.1"/>
    </source>
</evidence>
<dbReference type="PANTHER" id="PTHR22777:SF32">
    <property type="entry name" value="UPF0053 INNER MEMBRANE PROTEIN YFJD"/>
    <property type="match status" value="1"/>
</dbReference>
<dbReference type="InterPro" id="IPR000644">
    <property type="entry name" value="CBS_dom"/>
</dbReference>
<evidence type="ECO:0000256" key="8">
    <source>
        <dbReference type="ARBA" id="ARBA00023136"/>
    </source>
</evidence>
<evidence type="ECO:0000256" key="1">
    <source>
        <dbReference type="ARBA" id="ARBA00004651"/>
    </source>
</evidence>
<gene>
    <name evidence="14" type="ORF">DCC35_02570</name>
</gene>
<keyword evidence="5" id="KW-0677">Repeat</keyword>
<dbReference type="PROSITE" id="PS51846">
    <property type="entry name" value="CNNM"/>
    <property type="match status" value="1"/>
</dbReference>
<dbReference type="Pfam" id="PF01595">
    <property type="entry name" value="CNNM"/>
    <property type="match status" value="1"/>
</dbReference>
<evidence type="ECO:0000256" key="3">
    <source>
        <dbReference type="ARBA" id="ARBA00022475"/>
    </source>
</evidence>
<evidence type="ECO:0000256" key="5">
    <source>
        <dbReference type="ARBA" id="ARBA00022737"/>
    </source>
</evidence>
<evidence type="ECO:0000256" key="4">
    <source>
        <dbReference type="ARBA" id="ARBA00022692"/>
    </source>
</evidence>
<dbReference type="InterPro" id="IPR002550">
    <property type="entry name" value="CNNM"/>
</dbReference>
<feature type="transmembrane region" description="Helical" evidence="11">
    <location>
        <begin position="20"/>
        <end position="43"/>
    </location>
</feature>
<dbReference type="InterPro" id="IPR019862">
    <property type="entry name" value="Motility-assoc_prot_GldE"/>
</dbReference>
<dbReference type="SMART" id="SM01091">
    <property type="entry name" value="CorC_HlyC"/>
    <property type="match status" value="1"/>
</dbReference>
<dbReference type="PROSITE" id="PS51371">
    <property type="entry name" value="CBS"/>
    <property type="match status" value="2"/>
</dbReference>
<comment type="similarity">
    <text evidence="2">Belongs to the UPF0053 family.</text>
</comment>
<feature type="domain" description="CNNM transmembrane" evidence="13">
    <location>
        <begin position="22"/>
        <end position="213"/>
    </location>
</feature>
<dbReference type="NCBIfam" id="TIGR03520">
    <property type="entry name" value="GldE"/>
    <property type="match status" value="1"/>
</dbReference>
<feature type="transmembrane region" description="Helical" evidence="11">
    <location>
        <begin position="116"/>
        <end position="137"/>
    </location>
</feature>
<protein>
    <submittedName>
        <fullName evidence="14">Gliding motility-associated protein GldE</fullName>
    </submittedName>
</protein>
<dbReference type="Proteomes" id="UP000298616">
    <property type="component" value="Chromosome"/>
</dbReference>
<dbReference type="InterPro" id="IPR016169">
    <property type="entry name" value="FAD-bd_PCMH_sub2"/>
</dbReference>
<evidence type="ECO:0000259" key="13">
    <source>
        <dbReference type="PROSITE" id="PS51846"/>
    </source>
</evidence>